<evidence type="ECO:0000256" key="1">
    <source>
        <dbReference type="ARBA" id="ARBA00004141"/>
    </source>
</evidence>
<evidence type="ECO:0000256" key="10">
    <source>
        <dbReference type="ARBA" id="ARBA00022982"/>
    </source>
</evidence>
<reference evidence="20" key="1">
    <citation type="submission" date="2022-10" db="EMBL/GenBank/DDBJ databases">
        <title>Complete genome sequence of Schlegelella aquatica LMG 23380.</title>
        <authorList>
            <person name="Musilova J."/>
            <person name="Kourilova X."/>
            <person name="Bezdicek M."/>
            <person name="Hermankova K."/>
            <person name="Obruca S."/>
            <person name="Sedlar K."/>
        </authorList>
    </citation>
    <scope>NUCLEOTIDE SEQUENCE</scope>
    <source>
        <strain evidence="20">LMG 23380</strain>
    </source>
</reference>
<protein>
    <recommendedName>
        <fullName evidence="4">cytochrome-c oxidase</fullName>
        <ecNumber evidence="4">7.1.1.9</ecNumber>
    </recommendedName>
    <alternativeName>
        <fullName evidence="15">Cytochrome aa3 subunit 2</fullName>
    </alternativeName>
</protein>
<dbReference type="SUPFAM" id="SSF49503">
    <property type="entry name" value="Cupredoxins"/>
    <property type="match status" value="1"/>
</dbReference>
<evidence type="ECO:0000256" key="18">
    <source>
        <dbReference type="SAM" id="Phobius"/>
    </source>
</evidence>
<evidence type="ECO:0000256" key="14">
    <source>
        <dbReference type="ARBA" id="ARBA00024688"/>
    </source>
</evidence>
<feature type="region of interest" description="Disordered" evidence="17">
    <location>
        <begin position="202"/>
        <end position="226"/>
    </location>
</feature>
<evidence type="ECO:0000256" key="11">
    <source>
        <dbReference type="ARBA" id="ARBA00022989"/>
    </source>
</evidence>
<dbReference type="Proteomes" id="UP001163266">
    <property type="component" value="Chromosome"/>
</dbReference>
<keyword evidence="5" id="KW-0813">Transport</keyword>
<evidence type="ECO:0000256" key="12">
    <source>
        <dbReference type="ARBA" id="ARBA00023008"/>
    </source>
</evidence>
<evidence type="ECO:0000256" key="7">
    <source>
        <dbReference type="ARBA" id="ARBA00022692"/>
    </source>
</evidence>
<evidence type="ECO:0000313" key="20">
    <source>
        <dbReference type="EMBL" id="UZD54059.1"/>
    </source>
</evidence>
<evidence type="ECO:0000256" key="5">
    <source>
        <dbReference type="ARBA" id="ARBA00022448"/>
    </source>
</evidence>
<keyword evidence="21" id="KW-1185">Reference proteome</keyword>
<keyword evidence="6" id="KW-0679">Respiratory chain</keyword>
<dbReference type="Gene3D" id="1.10.287.90">
    <property type="match status" value="1"/>
</dbReference>
<dbReference type="InterPro" id="IPR036257">
    <property type="entry name" value="Cyt_c_oxidase_su2_TM_sf"/>
</dbReference>
<keyword evidence="13 18" id="KW-0472">Membrane</keyword>
<keyword evidence="7 18" id="KW-0812">Transmembrane</keyword>
<dbReference type="RefSeq" id="WP_264891628.1">
    <property type="nucleotide sequence ID" value="NZ_CP110257.1"/>
</dbReference>
<comment type="similarity">
    <text evidence="3">Belongs to the cytochrome c oxidase subunit 2 family.</text>
</comment>
<evidence type="ECO:0000259" key="19">
    <source>
        <dbReference type="PROSITE" id="PS50857"/>
    </source>
</evidence>
<feature type="compositionally biased region" description="Low complexity" evidence="17">
    <location>
        <begin position="203"/>
        <end position="226"/>
    </location>
</feature>
<comment type="function">
    <text evidence="14">Subunits I and II form the functional core of the enzyme complex. Electrons originating in cytochrome c are transferred via heme a and Cu(A) to the binuclear center formed by heme a3 and Cu(B).</text>
</comment>
<evidence type="ECO:0000256" key="16">
    <source>
        <dbReference type="ARBA" id="ARBA00047816"/>
    </source>
</evidence>
<evidence type="ECO:0000256" key="15">
    <source>
        <dbReference type="ARBA" id="ARBA00031399"/>
    </source>
</evidence>
<proteinExistence type="inferred from homology"/>
<sequence>MDPAGPAARDIAQLWWWMLGYGSIVWLVVVALWCYALLRNSRQRDEASSRRTAARWIWGGGVLLPFVSIALLLAFGIPAGRVPADARVPPLHVEVTGYRWGWDVRYPASGRQLAGELVLPVGRTVAVDVSTRDVIHGFWVPRLGVKVDAIPGRTHRVHLRADRAGVFHAPCAEFCGPGHAHMSLRVQALPAEEFERWLHSEGPTAAPASTPAPAPAASTATAPVAR</sequence>
<dbReference type="PROSITE" id="PS00078">
    <property type="entry name" value="COX2"/>
    <property type="match status" value="1"/>
</dbReference>
<dbReference type="InterPro" id="IPR001505">
    <property type="entry name" value="Copper_CuA"/>
</dbReference>
<keyword evidence="9" id="KW-1278">Translocase</keyword>
<evidence type="ECO:0000256" key="9">
    <source>
        <dbReference type="ARBA" id="ARBA00022967"/>
    </source>
</evidence>
<dbReference type="InterPro" id="IPR002429">
    <property type="entry name" value="CcO_II-like_C"/>
</dbReference>
<evidence type="ECO:0000256" key="17">
    <source>
        <dbReference type="SAM" id="MobiDB-lite"/>
    </source>
</evidence>
<dbReference type="Pfam" id="PF00116">
    <property type="entry name" value="COX2"/>
    <property type="match status" value="1"/>
</dbReference>
<keyword evidence="11 18" id="KW-1133">Transmembrane helix</keyword>
<keyword evidence="12" id="KW-0186">Copper</keyword>
<evidence type="ECO:0000313" key="21">
    <source>
        <dbReference type="Proteomes" id="UP001163266"/>
    </source>
</evidence>
<evidence type="ECO:0000256" key="8">
    <source>
        <dbReference type="ARBA" id="ARBA00022723"/>
    </source>
</evidence>
<evidence type="ECO:0000256" key="6">
    <source>
        <dbReference type="ARBA" id="ARBA00022660"/>
    </source>
</evidence>
<keyword evidence="8" id="KW-0479">Metal-binding</keyword>
<feature type="transmembrane region" description="Helical" evidence="18">
    <location>
        <begin position="56"/>
        <end position="77"/>
    </location>
</feature>
<dbReference type="EC" id="7.1.1.9" evidence="4"/>
<dbReference type="InterPro" id="IPR045187">
    <property type="entry name" value="CcO_II"/>
</dbReference>
<evidence type="ECO:0000256" key="13">
    <source>
        <dbReference type="ARBA" id="ARBA00023136"/>
    </source>
</evidence>
<dbReference type="NCBIfam" id="TIGR02866">
    <property type="entry name" value="CoxB"/>
    <property type="match status" value="1"/>
</dbReference>
<evidence type="ECO:0000256" key="4">
    <source>
        <dbReference type="ARBA" id="ARBA00012949"/>
    </source>
</evidence>
<feature type="domain" description="Cytochrome oxidase subunit II copper A binding" evidence="19">
    <location>
        <begin position="88"/>
        <end position="200"/>
    </location>
</feature>
<evidence type="ECO:0000256" key="2">
    <source>
        <dbReference type="ARBA" id="ARBA00004418"/>
    </source>
</evidence>
<comment type="subcellular location">
    <subcellularLocation>
        <location evidence="1">Membrane</location>
        <topology evidence="1">Multi-pass membrane protein</topology>
    </subcellularLocation>
    <subcellularLocation>
        <location evidence="2">Periplasm</location>
    </subcellularLocation>
</comment>
<dbReference type="Gene3D" id="2.60.40.420">
    <property type="entry name" value="Cupredoxins - blue copper proteins"/>
    <property type="match status" value="1"/>
</dbReference>
<dbReference type="PROSITE" id="PS50857">
    <property type="entry name" value="COX2_CUA"/>
    <property type="match status" value="1"/>
</dbReference>
<keyword evidence="10" id="KW-0249">Electron transport</keyword>
<feature type="transmembrane region" description="Helical" evidence="18">
    <location>
        <begin position="14"/>
        <end position="35"/>
    </location>
</feature>
<name>A0ABY6MNN7_9BURK</name>
<evidence type="ECO:0000256" key="3">
    <source>
        <dbReference type="ARBA" id="ARBA00007866"/>
    </source>
</evidence>
<dbReference type="InterPro" id="IPR008972">
    <property type="entry name" value="Cupredoxin"/>
</dbReference>
<dbReference type="EMBL" id="CP110257">
    <property type="protein sequence ID" value="UZD54059.1"/>
    <property type="molecule type" value="Genomic_DNA"/>
</dbReference>
<accession>A0ABY6MNN7</accession>
<dbReference type="PANTHER" id="PTHR22888">
    <property type="entry name" value="CYTOCHROME C OXIDASE, SUBUNIT II"/>
    <property type="match status" value="1"/>
</dbReference>
<dbReference type="InterPro" id="IPR014222">
    <property type="entry name" value="Cyt_c_oxidase_su2"/>
</dbReference>
<organism evidence="20 21">
    <name type="scientific">Caldimonas aquatica</name>
    <dbReference type="NCBI Taxonomy" id="376175"/>
    <lineage>
        <taxon>Bacteria</taxon>
        <taxon>Pseudomonadati</taxon>
        <taxon>Pseudomonadota</taxon>
        <taxon>Betaproteobacteria</taxon>
        <taxon>Burkholderiales</taxon>
        <taxon>Sphaerotilaceae</taxon>
        <taxon>Caldimonas</taxon>
    </lineage>
</organism>
<comment type="catalytic activity">
    <reaction evidence="16">
        <text>4 Fe(II)-[cytochrome c] + O2 + 8 H(+)(in) = 4 Fe(III)-[cytochrome c] + 2 H2O + 4 H(+)(out)</text>
        <dbReference type="Rhea" id="RHEA:11436"/>
        <dbReference type="Rhea" id="RHEA-COMP:10350"/>
        <dbReference type="Rhea" id="RHEA-COMP:14399"/>
        <dbReference type="ChEBI" id="CHEBI:15377"/>
        <dbReference type="ChEBI" id="CHEBI:15378"/>
        <dbReference type="ChEBI" id="CHEBI:15379"/>
        <dbReference type="ChEBI" id="CHEBI:29033"/>
        <dbReference type="ChEBI" id="CHEBI:29034"/>
        <dbReference type="EC" id="7.1.1.9"/>
    </reaction>
</comment>
<gene>
    <name evidence="20" type="primary">coxB</name>
    <name evidence="20" type="ORF">OMP39_10255</name>
</gene>
<dbReference type="PANTHER" id="PTHR22888:SF9">
    <property type="entry name" value="CYTOCHROME C OXIDASE SUBUNIT 2"/>
    <property type="match status" value="1"/>
</dbReference>